<sequence length="167" mass="19014">MKKAALFLILSVCTISCTDAQTKAFSKKTNAEKLVDLNGTEIPFKTILEKYKGKTILMEVWASWCGDCVGAMPKIKELQATHPEVVYVFVSMDKSFDKWKAGIEKHQLKGEHYWVQDEKGMKGSFGKSIDLDWIPRYIIINAKGEIELYRAIETEFDKINATLNTLK</sequence>
<evidence type="ECO:0000256" key="4">
    <source>
        <dbReference type="ARBA" id="ARBA00023284"/>
    </source>
</evidence>
<dbReference type="InterPro" id="IPR050553">
    <property type="entry name" value="Thioredoxin_ResA/DsbE_sf"/>
</dbReference>
<dbReference type="OrthoDB" id="1098640at2"/>
<feature type="domain" description="Thioredoxin" evidence="6">
    <location>
        <begin position="23"/>
        <end position="161"/>
    </location>
</feature>
<name>A0A328YAZ5_9FLAO</name>
<dbReference type="PROSITE" id="PS51352">
    <property type="entry name" value="THIOREDOXIN_2"/>
    <property type="match status" value="1"/>
</dbReference>
<evidence type="ECO:0000256" key="3">
    <source>
        <dbReference type="ARBA" id="ARBA00023157"/>
    </source>
</evidence>
<dbReference type="GO" id="GO:0030313">
    <property type="term" value="C:cell envelope"/>
    <property type="evidence" value="ECO:0007669"/>
    <property type="project" value="UniProtKB-SubCell"/>
</dbReference>
<proteinExistence type="predicted"/>
<keyword evidence="8" id="KW-1185">Reference proteome</keyword>
<evidence type="ECO:0000313" key="7">
    <source>
        <dbReference type="EMBL" id="RAR70780.1"/>
    </source>
</evidence>
<keyword evidence="5" id="KW-0732">Signal</keyword>
<dbReference type="SUPFAM" id="SSF52833">
    <property type="entry name" value="Thioredoxin-like"/>
    <property type="match status" value="1"/>
</dbReference>
<dbReference type="GO" id="GO:0017004">
    <property type="term" value="P:cytochrome complex assembly"/>
    <property type="evidence" value="ECO:0007669"/>
    <property type="project" value="UniProtKB-KW"/>
</dbReference>
<comment type="subcellular location">
    <subcellularLocation>
        <location evidence="1">Cell envelope</location>
    </subcellularLocation>
</comment>
<dbReference type="InterPro" id="IPR036249">
    <property type="entry name" value="Thioredoxin-like_sf"/>
</dbReference>
<keyword evidence="2" id="KW-0201">Cytochrome c-type biogenesis</keyword>
<dbReference type="PANTHER" id="PTHR42852:SF6">
    <property type="entry name" value="THIOL:DISULFIDE INTERCHANGE PROTEIN DSBE"/>
    <property type="match status" value="1"/>
</dbReference>
<dbReference type="InterPro" id="IPR012336">
    <property type="entry name" value="Thioredoxin-like_fold"/>
</dbReference>
<evidence type="ECO:0000256" key="5">
    <source>
        <dbReference type="SAM" id="SignalP"/>
    </source>
</evidence>
<dbReference type="GO" id="GO:0016853">
    <property type="term" value="F:isomerase activity"/>
    <property type="evidence" value="ECO:0007669"/>
    <property type="project" value="UniProtKB-KW"/>
</dbReference>
<feature type="signal peptide" evidence="5">
    <location>
        <begin position="1"/>
        <end position="20"/>
    </location>
</feature>
<dbReference type="CDD" id="cd02966">
    <property type="entry name" value="TlpA_like_family"/>
    <property type="match status" value="1"/>
</dbReference>
<keyword evidence="4" id="KW-0676">Redox-active center</keyword>
<dbReference type="EMBL" id="QLSZ01000009">
    <property type="protein sequence ID" value="RAR70780.1"/>
    <property type="molecule type" value="Genomic_DNA"/>
</dbReference>
<evidence type="ECO:0000259" key="6">
    <source>
        <dbReference type="PROSITE" id="PS51352"/>
    </source>
</evidence>
<comment type="caution">
    <text evidence="7">The sequence shown here is derived from an EMBL/GenBank/DDBJ whole genome shotgun (WGS) entry which is preliminary data.</text>
</comment>
<feature type="chain" id="PRO_5016367609" evidence="5">
    <location>
        <begin position="21"/>
        <end position="167"/>
    </location>
</feature>
<gene>
    <name evidence="7" type="ORF">CLV55_10931</name>
</gene>
<dbReference type="AlphaFoldDB" id="A0A328YAZ5"/>
<reference evidence="7 8" key="1">
    <citation type="submission" date="2018-06" db="EMBL/GenBank/DDBJ databases">
        <title>Genomic Encyclopedia of Archaeal and Bacterial Type Strains, Phase II (KMG-II): from individual species to whole genera.</title>
        <authorList>
            <person name="Goeker M."/>
        </authorList>
    </citation>
    <scope>NUCLEOTIDE SEQUENCE [LARGE SCALE GENOMIC DNA]</scope>
    <source>
        <strain evidence="7 8">DSM 25663</strain>
    </source>
</reference>
<keyword evidence="3" id="KW-1015">Disulfide bond</keyword>
<evidence type="ECO:0000256" key="2">
    <source>
        <dbReference type="ARBA" id="ARBA00022748"/>
    </source>
</evidence>
<keyword evidence="7" id="KW-0413">Isomerase</keyword>
<dbReference type="InterPro" id="IPR013766">
    <property type="entry name" value="Thioredoxin_domain"/>
</dbReference>
<protein>
    <submittedName>
        <fullName evidence="7">Thiol-disulfide isomerase/thioredoxin</fullName>
    </submittedName>
</protein>
<organism evidence="7 8">
    <name type="scientific">Flavobacterium aciduliphilum</name>
    <dbReference type="NCBI Taxonomy" id="1101402"/>
    <lineage>
        <taxon>Bacteria</taxon>
        <taxon>Pseudomonadati</taxon>
        <taxon>Bacteroidota</taxon>
        <taxon>Flavobacteriia</taxon>
        <taxon>Flavobacteriales</taxon>
        <taxon>Flavobacteriaceae</taxon>
        <taxon>Flavobacterium</taxon>
    </lineage>
</organism>
<dbReference type="Proteomes" id="UP000248840">
    <property type="component" value="Unassembled WGS sequence"/>
</dbReference>
<dbReference type="PANTHER" id="PTHR42852">
    <property type="entry name" value="THIOL:DISULFIDE INTERCHANGE PROTEIN DSBE"/>
    <property type="match status" value="1"/>
</dbReference>
<dbReference type="Pfam" id="PF13905">
    <property type="entry name" value="Thioredoxin_8"/>
    <property type="match status" value="1"/>
</dbReference>
<dbReference type="Gene3D" id="3.40.30.10">
    <property type="entry name" value="Glutaredoxin"/>
    <property type="match status" value="1"/>
</dbReference>
<dbReference type="RefSeq" id="WP_112113626.1">
    <property type="nucleotide sequence ID" value="NZ_QLSZ01000009.1"/>
</dbReference>
<accession>A0A328YAZ5</accession>
<evidence type="ECO:0000313" key="8">
    <source>
        <dbReference type="Proteomes" id="UP000248840"/>
    </source>
</evidence>
<evidence type="ECO:0000256" key="1">
    <source>
        <dbReference type="ARBA" id="ARBA00004196"/>
    </source>
</evidence>